<gene>
    <name evidence="1" type="ORF">SAMN05216267_103390</name>
    <name evidence="2" type="ORF">SAMN05216267_106810</name>
</gene>
<protein>
    <submittedName>
        <fullName evidence="1">Uncharacterized protein</fullName>
    </submittedName>
</protein>
<dbReference type="Proteomes" id="UP000181951">
    <property type="component" value="Unassembled WGS sequence"/>
</dbReference>
<accession>A0A1H8RBD2</accession>
<proteinExistence type="predicted"/>
<reference evidence="1 3" key="1">
    <citation type="submission" date="2016-10" db="EMBL/GenBank/DDBJ databases">
        <authorList>
            <person name="de Groot N.N."/>
        </authorList>
    </citation>
    <scope>NUCLEOTIDE SEQUENCE [LARGE SCALE GENOMIC DNA]</scope>
    <source>
        <strain evidence="1 3">CGMCC 4.2026</strain>
    </source>
</reference>
<organism evidence="1 3">
    <name type="scientific">Actinacidiphila rubida</name>
    <dbReference type="NCBI Taxonomy" id="310780"/>
    <lineage>
        <taxon>Bacteria</taxon>
        <taxon>Bacillati</taxon>
        <taxon>Actinomycetota</taxon>
        <taxon>Actinomycetes</taxon>
        <taxon>Kitasatosporales</taxon>
        <taxon>Streptomycetaceae</taxon>
        <taxon>Actinacidiphila</taxon>
    </lineage>
</organism>
<dbReference type="STRING" id="310780.SAMN05216267_103390"/>
<dbReference type="EMBL" id="FODD01000068">
    <property type="protein sequence ID" value="SEP00334.1"/>
    <property type="molecule type" value="Genomic_DNA"/>
</dbReference>
<name>A0A1H8RBD2_9ACTN</name>
<evidence type="ECO:0000313" key="3">
    <source>
        <dbReference type="Proteomes" id="UP000181951"/>
    </source>
</evidence>
<evidence type="ECO:0000313" key="1">
    <source>
        <dbReference type="EMBL" id="SEO63454.1"/>
    </source>
</evidence>
<dbReference type="EMBL" id="FODD01000033">
    <property type="protein sequence ID" value="SEO63454.1"/>
    <property type="molecule type" value="Genomic_DNA"/>
</dbReference>
<sequence>MGVDHHDERHADLWLIANRLALEITYQSVYSSKDFRTSYRLDAVTALGNHPFNQAFVQNGNHPCAPLRAARPTKSPMPG</sequence>
<dbReference type="AlphaFoldDB" id="A0A1H8RBD2"/>
<keyword evidence="3" id="KW-1185">Reference proteome</keyword>
<evidence type="ECO:0000313" key="2">
    <source>
        <dbReference type="EMBL" id="SEP00334.1"/>
    </source>
</evidence>